<reference evidence="1 2" key="1">
    <citation type="submission" date="2019-04" db="EMBL/GenBank/DDBJ databases">
        <authorList>
            <person name="Jiang L."/>
        </authorList>
    </citation>
    <scope>NUCLEOTIDE SEQUENCE [LARGE SCALE GENOMIC DNA]</scope>
    <source>
        <strain evidence="1 2">YIM 131861</strain>
    </source>
</reference>
<sequence>MSSSGEDRRAAGRAVYARNIGVTENQAEALLSERAGEQYTREAFLAAGGPGWHGDDLTDRDRNIAVIAALVGQHVTDERLVTYLHAARSAGVTERGLADLMVLLTAYLGQPAPSLAMATILTTAPQAGAVDGG</sequence>
<comment type="caution">
    <text evidence="1">The sequence shown here is derived from an EMBL/GenBank/DDBJ whole genome shotgun (WGS) entry which is preliminary data.</text>
</comment>
<organism evidence="1 2">
    <name type="scientific">Orlajensenia flava</name>
    <dbReference type="NCBI Taxonomy" id="2565934"/>
    <lineage>
        <taxon>Bacteria</taxon>
        <taxon>Bacillati</taxon>
        <taxon>Actinomycetota</taxon>
        <taxon>Actinomycetes</taxon>
        <taxon>Micrococcales</taxon>
        <taxon>Microbacteriaceae</taxon>
        <taxon>Orlajensenia</taxon>
    </lineage>
</organism>
<evidence type="ECO:0008006" key="3">
    <source>
        <dbReference type="Google" id="ProtNLM"/>
    </source>
</evidence>
<dbReference type="Proteomes" id="UP000307380">
    <property type="component" value="Unassembled WGS sequence"/>
</dbReference>
<dbReference type="RefSeq" id="WP_136424147.1">
    <property type="nucleotide sequence ID" value="NZ_SSSN01000005.1"/>
</dbReference>
<accession>A0A4S4FU55</accession>
<protein>
    <recommendedName>
        <fullName evidence="3">4-carboxymuconolactone decarboxylase</fullName>
    </recommendedName>
</protein>
<name>A0A4S4FU55_9MICO</name>
<keyword evidence="2" id="KW-1185">Reference proteome</keyword>
<dbReference type="SUPFAM" id="SSF69118">
    <property type="entry name" value="AhpD-like"/>
    <property type="match status" value="1"/>
</dbReference>
<proteinExistence type="predicted"/>
<dbReference type="Gene3D" id="1.20.1290.10">
    <property type="entry name" value="AhpD-like"/>
    <property type="match status" value="1"/>
</dbReference>
<dbReference type="InterPro" id="IPR029032">
    <property type="entry name" value="AhpD-like"/>
</dbReference>
<gene>
    <name evidence="1" type="ORF">E6C70_08720</name>
</gene>
<dbReference type="EMBL" id="SSSN01000005">
    <property type="protein sequence ID" value="THG34349.1"/>
    <property type="molecule type" value="Genomic_DNA"/>
</dbReference>
<dbReference type="AlphaFoldDB" id="A0A4S4FU55"/>
<evidence type="ECO:0000313" key="1">
    <source>
        <dbReference type="EMBL" id="THG34349.1"/>
    </source>
</evidence>
<dbReference type="OrthoDB" id="9802489at2"/>
<evidence type="ECO:0000313" key="2">
    <source>
        <dbReference type="Proteomes" id="UP000307380"/>
    </source>
</evidence>